<reference evidence="3" key="1">
    <citation type="journal article" date="2023" name="Science">
        <title>Genome structures resolve the early diversification of teleost fishes.</title>
        <authorList>
            <person name="Parey E."/>
            <person name="Louis A."/>
            <person name="Montfort J."/>
            <person name="Bouchez O."/>
            <person name="Roques C."/>
            <person name="Iampietro C."/>
            <person name="Lluch J."/>
            <person name="Castinel A."/>
            <person name="Donnadieu C."/>
            <person name="Desvignes T."/>
            <person name="Floi Bucao C."/>
            <person name="Jouanno E."/>
            <person name="Wen M."/>
            <person name="Mejri S."/>
            <person name="Dirks R."/>
            <person name="Jansen H."/>
            <person name="Henkel C."/>
            <person name="Chen W.J."/>
            <person name="Zahm M."/>
            <person name="Cabau C."/>
            <person name="Klopp C."/>
            <person name="Thompson A.W."/>
            <person name="Robinson-Rechavi M."/>
            <person name="Braasch I."/>
            <person name="Lecointre G."/>
            <person name="Bobe J."/>
            <person name="Postlethwait J.H."/>
            <person name="Berthelot C."/>
            <person name="Roest Crollius H."/>
            <person name="Guiguen Y."/>
        </authorList>
    </citation>
    <scope>NUCLEOTIDE SEQUENCE</scope>
    <source>
        <strain evidence="3">NC1722</strain>
    </source>
</reference>
<feature type="region of interest" description="Disordered" evidence="1">
    <location>
        <begin position="270"/>
        <end position="313"/>
    </location>
</feature>
<dbReference type="InterPro" id="IPR043535">
    <property type="entry name" value="TEDC1"/>
</dbReference>
<dbReference type="Proteomes" id="UP001221898">
    <property type="component" value="Unassembled WGS sequence"/>
</dbReference>
<feature type="compositionally biased region" description="Basic and acidic residues" evidence="1">
    <location>
        <begin position="290"/>
        <end position="313"/>
    </location>
</feature>
<dbReference type="Pfam" id="PF14970">
    <property type="entry name" value="TEDC1"/>
    <property type="match status" value="1"/>
</dbReference>
<keyword evidence="4" id="KW-1185">Reference proteome</keyword>
<accession>A0AAD7S6J7</accession>
<evidence type="ECO:0000313" key="4">
    <source>
        <dbReference type="Proteomes" id="UP001221898"/>
    </source>
</evidence>
<comment type="caution">
    <text evidence="3">The sequence shown here is derived from an EMBL/GenBank/DDBJ whole genome shotgun (WGS) entry which is preliminary data.</text>
</comment>
<dbReference type="PANTHER" id="PTHR35076:SF1">
    <property type="entry name" value="TUBULIN EPSILON AND DELTA COMPLEX PROTEIN 1"/>
    <property type="match status" value="1"/>
</dbReference>
<sequence>MQRGKSVKVKEVIESLCKLLSALGVDSVPGIDTFRRAKFNKGDAVEDLWRLLYSLLSKAVQWECECPAPQQHDTGAQTRLVSGALWQCGYGAPWLAGRQSAGSRAEEAGSRDLLLALGWVMSSGACWRPCWGSGPWDWRRPPHCRGVAAQTRGCQREEAGPCCGTRTWVSLREGCSQRALSNPSGKRGRRHWGGARAACFRSLSARPGPALARDGERGGECGRALTAPGQGPGEWERGLRRLQWEQGKLRLLRRSFQTAQAERARLLHQVLSSTSGPSVTHPATRHTGRSKGDLRESPRGRESQRQMDIETRRDSVIDAELAEAPLPSRGGAVATVPDSAVVKGAGCQGDGRRGMGALSDMLLLQVRLKAMWAEQRGHALPWGRTREEDAVSSSEKAEIRERVELRLRDLTEAYAPRPASWRRRRLRLLEPPARRPHGPAKRGPSRAGQPVESQASRLIEELREEEAGLRQEVERLRRGQREELQELAGRLEGVILIPPMKR</sequence>
<feature type="region of interest" description="Disordered" evidence="1">
    <location>
        <begin position="209"/>
        <end position="235"/>
    </location>
</feature>
<name>A0AAD7S6J7_9TELE</name>
<feature type="domain" description="Tubulin epsilon and delta complex protein 1" evidence="2">
    <location>
        <begin position="236"/>
        <end position="298"/>
    </location>
</feature>
<feature type="compositionally biased region" description="Basic residues" evidence="1">
    <location>
        <begin position="434"/>
        <end position="444"/>
    </location>
</feature>
<evidence type="ECO:0000313" key="3">
    <source>
        <dbReference type="EMBL" id="KAJ8396901.1"/>
    </source>
</evidence>
<protein>
    <recommendedName>
        <fullName evidence="2">Tubulin epsilon and delta complex protein 1 domain-containing protein</fullName>
    </recommendedName>
</protein>
<organism evidence="3 4">
    <name type="scientific">Aldrovandia affinis</name>
    <dbReference type="NCBI Taxonomy" id="143900"/>
    <lineage>
        <taxon>Eukaryota</taxon>
        <taxon>Metazoa</taxon>
        <taxon>Chordata</taxon>
        <taxon>Craniata</taxon>
        <taxon>Vertebrata</taxon>
        <taxon>Euteleostomi</taxon>
        <taxon>Actinopterygii</taxon>
        <taxon>Neopterygii</taxon>
        <taxon>Teleostei</taxon>
        <taxon>Notacanthiformes</taxon>
        <taxon>Halosauridae</taxon>
        <taxon>Aldrovandia</taxon>
    </lineage>
</organism>
<dbReference type="AlphaFoldDB" id="A0AAD7S6J7"/>
<gene>
    <name evidence="3" type="ORF">AAFF_G00012240</name>
</gene>
<evidence type="ECO:0000256" key="1">
    <source>
        <dbReference type="SAM" id="MobiDB-lite"/>
    </source>
</evidence>
<dbReference type="InterPro" id="IPR027996">
    <property type="entry name" value="TEDC1_dom"/>
</dbReference>
<dbReference type="PANTHER" id="PTHR35076">
    <property type="entry name" value="TUBULIN EPSILON AND DELTA COMPLEX PROTEIN 1"/>
    <property type="match status" value="1"/>
</dbReference>
<evidence type="ECO:0000259" key="2">
    <source>
        <dbReference type="Pfam" id="PF14970"/>
    </source>
</evidence>
<dbReference type="EMBL" id="JAINUG010000102">
    <property type="protein sequence ID" value="KAJ8396901.1"/>
    <property type="molecule type" value="Genomic_DNA"/>
</dbReference>
<feature type="region of interest" description="Disordered" evidence="1">
    <location>
        <begin position="425"/>
        <end position="455"/>
    </location>
</feature>
<proteinExistence type="predicted"/>